<organism evidence="11 12">
    <name type="scientific">Thiocapsa roseopersicina</name>
    <dbReference type="NCBI Taxonomy" id="1058"/>
    <lineage>
        <taxon>Bacteria</taxon>
        <taxon>Pseudomonadati</taxon>
        <taxon>Pseudomonadota</taxon>
        <taxon>Gammaproteobacteria</taxon>
        <taxon>Chromatiales</taxon>
        <taxon>Chromatiaceae</taxon>
        <taxon>Thiocapsa</taxon>
    </lineage>
</organism>
<comment type="subunit">
    <text evidence="7">Homoheptamer.</text>
</comment>
<protein>
    <recommendedName>
        <fullName evidence="7">Small-conductance mechanosensitive channel</fullName>
    </recommendedName>
</protein>
<feature type="transmembrane region" description="Helical" evidence="7">
    <location>
        <begin position="365"/>
        <end position="391"/>
    </location>
</feature>
<evidence type="ECO:0000256" key="6">
    <source>
        <dbReference type="ARBA" id="ARBA00023136"/>
    </source>
</evidence>
<gene>
    <name evidence="11" type="ORF">SAMN05421783_12124</name>
</gene>
<keyword evidence="3" id="KW-1003">Cell membrane</keyword>
<feature type="transmembrane region" description="Helical" evidence="7">
    <location>
        <begin position="276"/>
        <end position="300"/>
    </location>
</feature>
<dbReference type="SUPFAM" id="SSF82689">
    <property type="entry name" value="Mechanosensitive channel protein MscS (YggB), C-terminal domain"/>
    <property type="match status" value="1"/>
</dbReference>
<dbReference type="InterPro" id="IPR023408">
    <property type="entry name" value="MscS_beta-dom_sf"/>
</dbReference>
<evidence type="ECO:0000256" key="4">
    <source>
        <dbReference type="ARBA" id="ARBA00022692"/>
    </source>
</evidence>
<dbReference type="RefSeq" id="WP_093035787.1">
    <property type="nucleotide sequence ID" value="NZ_FNNZ01000021.1"/>
</dbReference>
<keyword evidence="7" id="KW-0406">Ion transport</keyword>
<keyword evidence="7" id="KW-0997">Cell inner membrane</keyword>
<keyword evidence="7" id="KW-0813">Transport</keyword>
<dbReference type="InterPro" id="IPR049278">
    <property type="entry name" value="MS_channel_C"/>
</dbReference>
<evidence type="ECO:0000256" key="5">
    <source>
        <dbReference type="ARBA" id="ARBA00022989"/>
    </source>
</evidence>
<dbReference type="InterPro" id="IPR011066">
    <property type="entry name" value="MscS_channel_C_sf"/>
</dbReference>
<proteinExistence type="inferred from homology"/>
<dbReference type="PANTHER" id="PTHR30221:SF18">
    <property type="entry name" value="SLL0590 PROTEIN"/>
    <property type="match status" value="1"/>
</dbReference>
<evidence type="ECO:0000259" key="10">
    <source>
        <dbReference type="Pfam" id="PF21082"/>
    </source>
</evidence>
<evidence type="ECO:0000256" key="1">
    <source>
        <dbReference type="ARBA" id="ARBA00004651"/>
    </source>
</evidence>
<feature type="signal peptide" evidence="8">
    <location>
        <begin position="1"/>
        <end position="30"/>
    </location>
</feature>
<comment type="subcellular location">
    <subcellularLocation>
        <location evidence="7">Cell inner membrane</location>
        <topology evidence="7">Multi-pass membrane protein</topology>
    </subcellularLocation>
    <subcellularLocation>
        <location evidence="1">Cell membrane</location>
        <topology evidence="1">Multi-pass membrane protein</topology>
    </subcellularLocation>
</comment>
<comment type="caution">
    <text evidence="7">Lacks conserved residue(s) required for the propagation of feature annotation.</text>
</comment>
<keyword evidence="6 7" id="KW-0472">Membrane</keyword>
<evidence type="ECO:0000313" key="12">
    <source>
        <dbReference type="Proteomes" id="UP000198816"/>
    </source>
</evidence>
<feature type="chain" id="PRO_5011490433" description="Small-conductance mechanosensitive channel" evidence="8">
    <location>
        <begin position="31"/>
        <end position="573"/>
    </location>
</feature>
<keyword evidence="8" id="KW-0732">Signal</keyword>
<dbReference type="InterPro" id="IPR010920">
    <property type="entry name" value="LSM_dom_sf"/>
</dbReference>
<sequence length="573" mass="62667">MRPSLMNRCQPSRMCRLVCIWILASGTASAAVPPSAPEPVPASISESGRIEVSQGEPASLTFWNREIAILRAGIDGISPADRVRRIQGKIADVLEGNPGERVEAIRSTFANLTGFWVRIDGHPVFGLVPEDADGLTGETVEEQVRRAVDVLQEALDARRQQRSLPLILEGVALATAATLILAVLLWGVVKLEGRAMRRRLRTGARSDESVSSQRAPIRVAGLDLEPMLKGIERTAIKATGFGLAAILVYLWLTFIFGRFPFSRPWGEGLAEFMLDLLATFADGALQALPGFFTVLVIFVLTRIIVRVVDGFFRTVERGAMAVSWLEADTARATRRLTVTLIWVFAVTVAYPYIPGSDSQAFKGISVLVGLMVSLGSAGLINQVMSGLVIAYSRALKVGELVAVGNTLGTVSEVGMLSTKVITPKRETVTVPNAVLVGSPITNYSRLADERGAVVGTKVTIGYDTPWRQVHAMLTLAAERTSLVRKEPAPFVLQRTLADFYPEYELIVHIDRPEQRFFALSELHGHIQDVFNEYGVQIMSPNFEAQPGQKVWVPKEDWFAAPAAPEARTELREL</sequence>
<evidence type="ECO:0000256" key="2">
    <source>
        <dbReference type="ARBA" id="ARBA00008017"/>
    </source>
</evidence>
<accession>A0A1H3ASJ4</accession>
<dbReference type="EMBL" id="FNNZ01000021">
    <property type="protein sequence ID" value="SDX32710.1"/>
    <property type="molecule type" value="Genomic_DNA"/>
</dbReference>
<dbReference type="AlphaFoldDB" id="A0A1H3ASJ4"/>
<dbReference type="SUPFAM" id="SSF50182">
    <property type="entry name" value="Sm-like ribonucleoproteins"/>
    <property type="match status" value="1"/>
</dbReference>
<feature type="transmembrane region" description="Helical" evidence="7">
    <location>
        <begin position="336"/>
        <end position="353"/>
    </location>
</feature>
<feature type="domain" description="Mechanosensitive ion channel MscS" evidence="9">
    <location>
        <begin position="379"/>
        <end position="445"/>
    </location>
</feature>
<dbReference type="Gene3D" id="3.30.70.100">
    <property type="match status" value="1"/>
</dbReference>
<dbReference type="Pfam" id="PF21082">
    <property type="entry name" value="MS_channel_3rd"/>
    <property type="match status" value="1"/>
</dbReference>
<comment type="function">
    <text evidence="7">Mechanosensitive channel that participates in the regulation of osmotic pressure changes within the cell, opening in response to stretch forces in the membrane lipid bilayer, without the need for other proteins. Contributes to normal resistance to hypoosmotic shock. Forms an ion channel of 1.0 nanosiemens conductance with a slight preference for anions.</text>
</comment>
<feature type="domain" description="Mechanosensitive ion channel MscS C-terminal" evidence="10">
    <location>
        <begin position="456"/>
        <end position="537"/>
    </location>
</feature>
<dbReference type="STRING" id="1058.SAMN05421783_12124"/>
<feature type="transmembrane region" description="Helical" evidence="7">
    <location>
        <begin position="166"/>
        <end position="189"/>
    </location>
</feature>
<dbReference type="Gene3D" id="1.10.287.1260">
    <property type="match status" value="1"/>
</dbReference>
<dbReference type="Pfam" id="PF00924">
    <property type="entry name" value="MS_channel_2nd"/>
    <property type="match status" value="1"/>
</dbReference>
<dbReference type="InterPro" id="IPR006685">
    <property type="entry name" value="MscS_channel_2nd"/>
</dbReference>
<feature type="transmembrane region" description="Helical" evidence="7">
    <location>
        <begin position="235"/>
        <end position="256"/>
    </location>
</feature>
<evidence type="ECO:0000259" key="9">
    <source>
        <dbReference type="Pfam" id="PF00924"/>
    </source>
</evidence>
<keyword evidence="12" id="KW-1185">Reference proteome</keyword>
<evidence type="ECO:0000256" key="7">
    <source>
        <dbReference type="RuleBase" id="RU369025"/>
    </source>
</evidence>
<dbReference type="PANTHER" id="PTHR30221">
    <property type="entry name" value="SMALL-CONDUCTANCE MECHANOSENSITIVE CHANNEL"/>
    <property type="match status" value="1"/>
</dbReference>
<dbReference type="Gene3D" id="2.30.30.60">
    <property type="match status" value="1"/>
</dbReference>
<dbReference type="GO" id="GO:0008381">
    <property type="term" value="F:mechanosensitive monoatomic ion channel activity"/>
    <property type="evidence" value="ECO:0007669"/>
    <property type="project" value="InterPro"/>
</dbReference>
<keyword evidence="5 7" id="KW-1133">Transmembrane helix</keyword>
<name>A0A1H3ASJ4_THIRO</name>
<dbReference type="InterPro" id="IPR045275">
    <property type="entry name" value="MscS_archaea/bacteria_type"/>
</dbReference>
<comment type="similarity">
    <text evidence="2 7">Belongs to the MscS (TC 1.A.23) family.</text>
</comment>
<dbReference type="GO" id="GO:0005886">
    <property type="term" value="C:plasma membrane"/>
    <property type="evidence" value="ECO:0007669"/>
    <property type="project" value="UniProtKB-SubCell"/>
</dbReference>
<keyword evidence="7" id="KW-0407">Ion channel</keyword>
<keyword evidence="4 7" id="KW-0812">Transmembrane</keyword>
<reference evidence="12" key="1">
    <citation type="submission" date="2016-10" db="EMBL/GenBank/DDBJ databases">
        <authorList>
            <person name="Varghese N."/>
            <person name="Submissions S."/>
        </authorList>
    </citation>
    <scope>NUCLEOTIDE SEQUENCE [LARGE SCALE GENOMIC DNA]</scope>
    <source>
        <strain evidence="12">DSM 217</strain>
    </source>
</reference>
<dbReference type="Proteomes" id="UP000198816">
    <property type="component" value="Unassembled WGS sequence"/>
</dbReference>
<evidence type="ECO:0000313" key="11">
    <source>
        <dbReference type="EMBL" id="SDX32710.1"/>
    </source>
</evidence>
<evidence type="ECO:0000256" key="3">
    <source>
        <dbReference type="ARBA" id="ARBA00022475"/>
    </source>
</evidence>
<evidence type="ECO:0000256" key="8">
    <source>
        <dbReference type="SAM" id="SignalP"/>
    </source>
</evidence>